<dbReference type="CDD" id="cd00077">
    <property type="entry name" value="HDc"/>
    <property type="match status" value="1"/>
</dbReference>
<dbReference type="NCBIfam" id="TIGR00277">
    <property type="entry name" value="HDIG"/>
    <property type="match status" value="1"/>
</dbReference>
<sequence>MNLNNYKYVNTTKLTGDIVIDVTNFLLKNNKQKTLKHVIDVANTNSKIAEMYGLNKDICVACAYLHDISAVINPNDMLTYIMENNLFIDESEIKYPFILHQRISRLISKDFFNIDDETILSAVECHTTLKSNPSKYDMALFIADKLSWDQEGRPPFYNVVSNSLSHSLEKACLSYINYIIDNNMILYPHSWIIESKEYLEKALGVTEG</sequence>
<dbReference type="PANTHER" id="PTHR35795">
    <property type="entry name" value="SLR1885 PROTEIN"/>
    <property type="match status" value="1"/>
</dbReference>
<feature type="domain" description="HD" evidence="1">
    <location>
        <begin position="35"/>
        <end position="148"/>
    </location>
</feature>
<dbReference type="Gene3D" id="1.10.3210.10">
    <property type="entry name" value="Hypothetical protein af1432"/>
    <property type="match status" value="1"/>
</dbReference>
<dbReference type="InterPro" id="IPR006674">
    <property type="entry name" value="HD_domain"/>
</dbReference>
<proteinExistence type="predicted"/>
<dbReference type="Pfam" id="PF01966">
    <property type="entry name" value="HD"/>
    <property type="match status" value="1"/>
</dbReference>
<evidence type="ECO:0000259" key="1">
    <source>
        <dbReference type="Pfam" id="PF01966"/>
    </source>
</evidence>
<gene>
    <name evidence="2" type="ORF">ERS852568_03009</name>
</gene>
<dbReference type="InterPro" id="IPR051094">
    <property type="entry name" value="Diverse_Catalytic_Enzymes"/>
</dbReference>
<protein>
    <submittedName>
        <fullName evidence="2">HD superfamily hydrolase</fullName>
    </submittedName>
</protein>
<name>A0A174VV49_9CLOT</name>
<reference evidence="2 3" key="1">
    <citation type="submission" date="2015-09" db="EMBL/GenBank/DDBJ databases">
        <authorList>
            <consortium name="Pathogen Informatics"/>
        </authorList>
    </citation>
    <scope>NUCLEOTIDE SEQUENCE [LARGE SCALE GENOMIC DNA]</scope>
    <source>
        <strain evidence="2 3">2789STDY5834956</strain>
    </source>
</reference>
<keyword evidence="2" id="KW-0378">Hydrolase</keyword>
<dbReference type="PANTHER" id="PTHR35795:SF1">
    <property type="entry name" value="BIS(5'-NUCLEOSYL)-TETRAPHOSPHATASE, SYMMETRICAL"/>
    <property type="match status" value="1"/>
</dbReference>
<dbReference type="EMBL" id="CZBO01000017">
    <property type="protein sequence ID" value="CUQ34789.1"/>
    <property type="molecule type" value="Genomic_DNA"/>
</dbReference>
<dbReference type="InterPro" id="IPR006675">
    <property type="entry name" value="HDIG_dom"/>
</dbReference>
<dbReference type="InterPro" id="IPR003607">
    <property type="entry name" value="HD/PDEase_dom"/>
</dbReference>
<dbReference type="Proteomes" id="UP000095563">
    <property type="component" value="Unassembled WGS sequence"/>
</dbReference>
<evidence type="ECO:0000313" key="3">
    <source>
        <dbReference type="Proteomes" id="UP000095563"/>
    </source>
</evidence>
<organism evidence="2 3">
    <name type="scientific">Clostridium baratii</name>
    <dbReference type="NCBI Taxonomy" id="1561"/>
    <lineage>
        <taxon>Bacteria</taxon>
        <taxon>Bacillati</taxon>
        <taxon>Bacillota</taxon>
        <taxon>Clostridia</taxon>
        <taxon>Eubacteriales</taxon>
        <taxon>Clostridiaceae</taxon>
        <taxon>Clostridium</taxon>
    </lineage>
</organism>
<dbReference type="SUPFAM" id="SSF109604">
    <property type="entry name" value="HD-domain/PDEase-like"/>
    <property type="match status" value="1"/>
</dbReference>
<evidence type="ECO:0000313" key="2">
    <source>
        <dbReference type="EMBL" id="CUQ34789.1"/>
    </source>
</evidence>
<dbReference type="GO" id="GO:0016787">
    <property type="term" value="F:hydrolase activity"/>
    <property type="evidence" value="ECO:0007669"/>
    <property type="project" value="UniProtKB-KW"/>
</dbReference>
<dbReference type="AlphaFoldDB" id="A0A174VV49"/>
<accession>A0A174VV49</accession>